<feature type="compositionally biased region" description="Basic and acidic residues" evidence="5">
    <location>
        <begin position="131"/>
        <end position="151"/>
    </location>
</feature>
<evidence type="ECO:0000256" key="5">
    <source>
        <dbReference type="SAM" id="MobiDB-lite"/>
    </source>
</evidence>
<organism evidence="7 8">
    <name type="scientific">Tuber borchii</name>
    <name type="common">White truffle</name>
    <dbReference type="NCBI Taxonomy" id="42251"/>
    <lineage>
        <taxon>Eukaryota</taxon>
        <taxon>Fungi</taxon>
        <taxon>Dikarya</taxon>
        <taxon>Ascomycota</taxon>
        <taxon>Pezizomycotina</taxon>
        <taxon>Pezizomycetes</taxon>
        <taxon>Pezizales</taxon>
        <taxon>Tuberaceae</taxon>
        <taxon>Tuber</taxon>
    </lineage>
</organism>
<dbReference type="Pfam" id="PF25585">
    <property type="entry name" value="zf-CCCH_DUS3L"/>
    <property type="match status" value="1"/>
</dbReference>
<feature type="compositionally biased region" description="Low complexity" evidence="5">
    <location>
        <begin position="181"/>
        <end position="204"/>
    </location>
</feature>
<evidence type="ECO:0000313" key="7">
    <source>
        <dbReference type="EMBL" id="PUU84309.1"/>
    </source>
</evidence>
<keyword evidence="8" id="KW-1185">Reference proteome</keyword>
<dbReference type="PROSITE" id="PS50103">
    <property type="entry name" value="ZF_C3H1"/>
    <property type="match status" value="1"/>
</dbReference>
<keyword evidence="2 4" id="KW-0863">Zinc-finger</keyword>
<dbReference type="Gene3D" id="4.10.1000.10">
    <property type="entry name" value="Zinc finger, CCCH-type"/>
    <property type="match status" value="1"/>
</dbReference>
<dbReference type="SUPFAM" id="SSF90229">
    <property type="entry name" value="CCCH zinc finger"/>
    <property type="match status" value="1"/>
</dbReference>
<feature type="compositionally biased region" description="Low complexity" evidence="5">
    <location>
        <begin position="19"/>
        <end position="30"/>
    </location>
</feature>
<feature type="domain" description="C3H1-type" evidence="6">
    <location>
        <begin position="225"/>
        <end position="253"/>
    </location>
</feature>
<keyword evidence="3 4" id="KW-0862">Zinc</keyword>
<feature type="compositionally biased region" description="Pro residues" evidence="5">
    <location>
        <begin position="9"/>
        <end position="18"/>
    </location>
</feature>
<evidence type="ECO:0000256" key="1">
    <source>
        <dbReference type="ARBA" id="ARBA00022723"/>
    </source>
</evidence>
<evidence type="ECO:0000256" key="4">
    <source>
        <dbReference type="PROSITE-ProRule" id="PRU00723"/>
    </source>
</evidence>
<dbReference type="GO" id="GO:0008270">
    <property type="term" value="F:zinc ion binding"/>
    <property type="evidence" value="ECO:0007669"/>
    <property type="project" value="UniProtKB-KW"/>
</dbReference>
<evidence type="ECO:0000313" key="8">
    <source>
        <dbReference type="Proteomes" id="UP000244722"/>
    </source>
</evidence>
<feature type="compositionally biased region" description="Pro residues" evidence="5">
    <location>
        <begin position="69"/>
        <end position="81"/>
    </location>
</feature>
<feature type="zinc finger region" description="C3H1-type" evidence="4">
    <location>
        <begin position="225"/>
        <end position="253"/>
    </location>
</feature>
<evidence type="ECO:0000256" key="3">
    <source>
        <dbReference type="ARBA" id="ARBA00022833"/>
    </source>
</evidence>
<evidence type="ECO:0000256" key="2">
    <source>
        <dbReference type="ARBA" id="ARBA00022771"/>
    </source>
</evidence>
<feature type="compositionally biased region" description="Basic and acidic residues" evidence="5">
    <location>
        <begin position="170"/>
        <end position="180"/>
    </location>
</feature>
<keyword evidence="1 4" id="KW-0479">Metal-binding</keyword>
<dbReference type="InterPro" id="IPR019496">
    <property type="entry name" value="NUFIP1_cons_dom"/>
</dbReference>
<accession>A0A2T7A9A3</accession>
<feature type="region of interest" description="Disordered" evidence="5">
    <location>
        <begin position="1"/>
        <end position="231"/>
    </location>
</feature>
<reference evidence="7 8" key="1">
    <citation type="submission" date="2017-04" db="EMBL/GenBank/DDBJ databases">
        <title>Draft genome sequence of Tuber borchii Vittad., a whitish edible truffle.</title>
        <authorList>
            <consortium name="DOE Joint Genome Institute"/>
            <person name="Murat C."/>
            <person name="Kuo A."/>
            <person name="Barry K.W."/>
            <person name="Clum A."/>
            <person name="Dockter R.B."/>
            <person name="Fauchery L."/>
            <person name="Iotti M."/>
            <person name="Kohler A."/>
            <person name="Labutti K."/>
            <person name="Lindquist E.A."/>
            <person name="Lipzen A."/>
            <person name="Ohm R.A."/>
            <person name="Wang M."/>
            <person name="Grigoriev I.V."/>
            <person name="Zambonelli A."/>
            <person name="Martin F.M."/>
        </authorList>
    </citation>
    <scope>NUCLEOTIDE SEQUENCE [LARGE SCALE GENOMIC DNA]</scope>
    <source>
        <strain evidence="7 8">Tbo3840</strain>
    </source>
</reference>
<dbReference type="STRING" id="42251.A0A2T7A9A3"/>
<comment type="caution">
    <text evidence="7">The sequence shown here is derived from an EMBL/GenBank/DDBJ whole genome shotgun (WGS) entry which is preliminary data.</text>
</comment>
<proteinExistence type="predicted"/>
<gene>
    <name evidence="7" type="ORF">B9Z19DRAFT_1070034</name>
</gene>
<feature type="compositionally biased region" description="Polar residues" evidence="5">
    <location>
        <begin position="31"/>
        <end position="58"/>
    </location>
</feature>
<dbReference type="EMBL" id="NESQ01000001">
    <property type="protein sequence ID" value="PUU84309.1"/>
    <property type="molecule type" value="Genomic_DNA"/>
</dbReference>
<protein>
    <recommendedName>
        <fullName evidence="6">C3H1-type domain-containing protein</fullName>
    </recommendedName>
</protein>
<dbReference type="InterPro" id="IPR000571">
    <property type="entry name" value="Znf_CCCH"/>
</dbReference>
<dbReference type="OrthoDB" id="273070at2759"/>
<dbReference type="Pfam" id="PF10453">
    <property type="entry name" value="NUFIP1"/>
    <property type="match status" value="1"/>
</dbReference>
<dbReference type="Proteomes" id="UP000244722">
    <property type="component" value="Unassembled WGS sequence"/>
</dbReference>
<name>A0A2T7A9A3_TUBBO</name>
<dbReference type="AlphaFoldDB" id="A0A2T7A9A3"/>
<evidence type="ECO:0000259" key="6">
    <source>
        <dbReference type="PROSITE" id="PS50103"/>
    </source>
</evidence>
<sequence length="302" mass="34306">MNPFHHLHPPLPPTPPQWPQHQQQLQQQTPSYLSYSQEKTTPAPTPTNKSYKTAQSGWPATPSYAHFTPPAPQLLPPPPLAPRTRKDEKPDMEEEAWLRLNGGKLVGTNLKPPETPEEIEEWIRERKRRFPTRERVAARAKEEEEKKRKLAEASSAGRETQPTQQKRKRTEHDPDNDHPSDSSPDSDTDTGSQSSSPEELSTSKKPPPPSTPSLITSPPPRKKSTKQAPPCRVFKTTGKCKFGDKCRYRHALPESKEKKGVKSLYQRLLDKDREKENEIVVSAVRYLFERGLLNVPETTDAK</sequence>
<dbReference type="SMART" id="SM00356">
    <property type="entry name" value="ZnF_C3H1"/>
    <property type="match status" value="1"/>
</dbReference>
<dbReference type="InterPro" id="IPR036855">
    <property type="entry name" value="Znf_CCCH_sf"/>
</dbReference>